<name>A0A9P1GIR7_9DINO</name>
<dbReference type="AlphaFoldDB" id="A0A9P1GIR7"/>
<keyword evidence="1" id="KW-0472">Membrane</keyword>
<reference evidence="2" key="1">
    <citation type="submission" date="2022-10" db="EMBL/GenBank/DDBJ databases">
        <authorList>
            <person name="Chen Y."/>
            <person name="Dougan E. K."/>
            <person name="Chan C."/>
            <person name="Rhodes N."/>
            <person name="Thang M."/>
        </authorList>
    </citation>
    <scope>NUCLEOTIDE SEQUENCE</scope>
</reference>
<keyword evidence="3" id="KW-0378">Hydrolase</keyword>
<keyword evidence="3" id="KW-0067">ATP-binding</keyword>
<keyword evidence="4" id="KW-1185">Reference proteome</keyword>
<dbReference type="EMBL" id="CAMXCT030005224">
    <property type="protein sequence ID" value="CAL4799086.1"/>
    <property type="molecule type" value="Genomic_DNA"/>
</dbReference>
<dbReference type="EMBL" id="CAMXCT020005224">
    <property type="protein sequence ID" value="CAL1165149.1"/>
    <property type="molecule type" value="Genomic_DNA"/>
</dbReference>
<dbReference type="OrthoDB" id="10599503at2759"/>
<evidence type="ECO:0000313" key="4">
    <source>
        <dbReference type="Proteomes" id="UP001152797"/>
    </source>
</evidence>
<reference evidence="3 4" key="2">
    <citation type="submission" date="2024-05" db="EMBL/GenBank/DDBJ databases">
        <authorList>
            <person name="Chen Y."/>
            <person name="Shah S."/>
            <person name="Dougan E. K."/>
            <person name="Thang M."/>
            <person name="Chan C."/>
        </authorList>
    </citation>
    <scope>NUCLEOTIDE SEQUENCE [LARGE SCALE GENOMIC DNA]</scope>
</reference>
<dbReference type="Proteomes" id="UP001152797">
    <property type="component" value="Unassembled WGS sequence"/>
</dbReference>
<keyword evidence="1" id="KW-1133">Transmembrane helix</keyword>
<feature type="transmembrane region" description="Helical" evidence="1">
    <location>
        <begin position="125"/>
        <end position="143"/>
    </location>
</feature>
<evidence type="ECO:0000256" key="1">
    <source>
        <dbReference type="SAM" id="Phobius"/>
    </source>
</evidence>
<evidence type="ECO:0000313" key="3">
    <source>
        <dbReference type="EMBL" id="CAL4799086.1"/>
    </source>
</evidence>
<sequence>MATRNRSRAIALALFIFGGCFITPYPRQNGRVKSSVTRRAEMEDQTDILAKALAGGPPLRIGDKGLEFELGKGAEGSSVKWGLLKERTPEVDQSAKAREQRAELRAKAARDLVNIDDEERERRRVASYAFAAFAALLALYLLWSNAPWYSRGALFPVVALAWGYNLSAKEGL</sequence>
<dbReference type="GO" id="GO:0004386">
    <property type="term" value="F:helicase activity"/>
    <property type="evidence" value="ECO:0007669"/>
    <property type="project" value="UniProtKB-KW"/>
</dbReference>
<keyword evidence="3" id="KW-0347">Helicase</keyword>
<comment type="caution">
    <text evidence="2">The sequence shown here is derived from an EMBL/GenBank/DDBJ whole genome shotgun (WGS) entry which is preliminary data.</text>
</comment>
<accession>A0A9P1GIR7</accession>
<proteinExistence type="predicted"/>
<keyword evidence="1" id="KW-0812">Transmembrane</keyword>
<evidence type="ECO:0000313" key="2">
    <source>
        <dbReference type="EMBL" id="CAI4011774.1"/>
    </source>
</evidence>
<organism evidence="2">
    <name type="scientific">Cladocopium goreaui</name>
    <dbReference type="NCBI Taxonomy" id="2562237"/>
    <lineage>
        <taxon>Eukaryota</taxon>
        <taxon>Sar</taxon>
        <taxon>Alveolata</taxon>
        <taxon>Dinophyceae</taxon>
        <taxon>Suessiales</taxon>
        <taxon>Symbiodiniaceae</taxon>
        <taxon>Cladocopium</taxon>
    </lineage>
</organism>
<gene>
    <name evidence="2" type="ORF">C1SCF055_LOCUS36903</name>
</gene>
<dbReference type="PROSITE" id="PS51257">
    <property type="entry name" value="PROKAR_LIPOPROTEIN"/>
    <property type="match status" value="1"/>
</dbReference>
<dbReference type="EMBL" id="CAMXCT010005224">
    <property type="protein sequence ID" value="CAI4011774.1"/>
    <property type="molecule type" value="Genomic_DNA"/>
</dbReference>
<protein>
    <submittedName>
        <fullName evidence="3">ATP-dependent DNA helicase</fullName>
    </submittedName>
</protein>
<keyword evidence="3" id="KW-0547">Nucleotide-binding</keyword>